<dbReference type="Gene3D" id="2.60.40.150">
    <property type="entry name" value="C2 domain"/>
    <property type="match status" value="1"/>
</dbReference>
<comment type="similarity">
    <text evidence="2">Belongs to the RPGRIP1 family.</text>
</comment>
<dbReference type="Proteomes" id="UP000179807">
    <property type="component" value="Unassembled WGS sequence"/>
</dbReference>
<dbReference type="InterPro" id="IPR031139">
    <property type="entry name" value="RPGRIP1_fam"/>
</dbReference>
<accession>A0A1J4KCP2</accession>
<dbReference type="InterPro" id="IPR021656">
    <property type="entry name" value="C2-C2_1"/>
</dbReference>
<feature type="region of interest" description="Disordered" evidence="7">
    <location>
        <begin position="55"/>
        <end position="78"/>
    </location>
</feature>
<evidence type="ECO:0000256" key="5">
    <source>
        <dbReference type="ARBA" id="ARBA00023273"/>
    </source>
</evidence>
<dbReference type="VEuPathDB" id="TrichDB:TRFO_01385"/>
<evidence type="ECO:0000256" key="3">
    <source>
        <dbReference type="ARBA" id="ARBA00023054"/>
    </source>
</evidence>
<evidence type="ECO:0000256" key="7">
    <source>
        <dbReference type="SAM" id="MobiDB-lite"/>
    </source>
</evidence>
<dbReference type="GeneID" id="94824776"/>
<dbReference type="SUPFAM" id="SSF49562">
    <property type="entry name" value="C2 domain (Calcium/lipid-binding domain, CaLB)"/>
    <property type="match status" value="1"/>
</dbReference>
<evidence type="ECO:0000256" key="6">
    <source>
        <dbReference type="SAM" id="Coils"/>
    </source>
</evidence>
<keyword evidence="10" id="KW-1185">Reference proteome</keyword>
<gene>
    <name evidence="9" type="ORF">TRFO_01385</name>
</gene>
<evidence type="ECO:0000313" key="9">
    <source>
        <dbReference type="EMBL" id="OHT07221.1"/>
    </source>
</evidence>
<feature type="compositionally biased region" description="Polar residues" evidence="7">
    <location>
        <begin position="66"/>
        <end position="78"/>
    </location>
</feature>
<dbReference type="Gene3D" id="1.20.5.340">
    <property type="match status" value="1"/>
</dbReference>
<name>A0A1J4KCP2_9EUKA</name>
<evidence type="ECO:0000256" key="4">
    <source>
        <dbReference type="ARBA" id="ARBA00023069"/>
    </source>
</evidence>
<organism evidence="9 10">
    <name type="scientific">Tritrichomonas foetus</name>
    <dbReference type="NCBI Taxonomy" id="1144522"/>
    <lineage>
        <taxon>Eukaryota</taxon>
        <taxon>Metamonada</taxon>
        <taxon>Parabasalia</taxon>
        <taxon>Tritrichomonadida</taxon>
        <taxon>Tritrichomonadidae</taxon>
        <taxon>Tritrichomonas</taxon>
    </lineage>
</organism>
<protein>
    <recommendedName>
        <fullName evidence="8">RPGR-interacting protein 1 first C2 domain-containing protein</fullName>
    </recommendedName>
</protein>
<dbReference type="OrthoDB" id="10547155at2759"/>
<evidence type="ECO:0000259" key="8">
    <source>
        <dbReference type="Pfam" id="PF11618"/>
    </source>
</evidence>
<dbReference type="EMBL" id="MLAK01000704">
    <property type="protein sequence ID" value="OHT07221.1"/>
    <property type="molecule type" value="Genomic_DNA"/>
</dbReference>
<feature type="coiled-coil region" evidence="6">
    <location>
        <begin position="206"/>
        <end position="342"/>
    </location>
</feature>
<evidence type="ECO:0000256" key="1">
    <source>
        <dbReference type="ARBA" id="ARBA00004138"/>
    </source>
</evidence>
<comment type="caution">
    <text evidence="9">The sequence shown here is derived from an EMBL/GenBank/DDBJ whole genome shotgun (WGS) entry which is preliminary data.</text>
</comment>
<keyword evidence="4" id="KW-0969">Cilium</keyword>
<comment type="subcellular location">
    <subcellularLocation>
        <location evidence="1">Cell projection</location>
        <location evidence="1">Cilium</location>
    </subcellularLocation>
</comment>
<feature type="domain" description="RPGR-interacting protein 1 first C2" evidence="8">
    <location>
        <begin position="521"/>
        <end position="632"/>
    </location>
</feature>
<sequence length="636" mass="73746">MTQIYKNKVLAEYSREELEEEFLKNCEILDSRAAQIIQLEQKAQYLSSRLSRLTQDMDDPNKSRNRFTGSQAPSAYHQSQMNVRDLQNQIGTFQRELGQRQVQRDNIARQVKYFKSLQNFSTFRAKSVKSSSRNQITTRLIREDIQRAVEQLFNKKTVPQMNNRLLATIAVLKGDYKAAEAPLHSLMKSIGESVSLYECLERRKQLRDRESKISQLSNKLEELKQRYNDLLQRQKEQIDQYQSEADQNKQRNQEVINLQREKETKEMEAAKTAELKIVADGLRSEIELLENQKAKLQGDNNERQMRVQTQVQDALSQLRLEIQELEDKSKSVREQNTSLEKQTHDLEQARVDAIKRRSEAEEHFKKLQVDYKSVLGTFNKMVENSEADPFDDQRFVVFLTQMATKQWDPEHVKNLSEEIEKLTATLQGLKDKIAKYESAEAQMNKRISSKRDEISALETQLRALANDLGQNSSEDAREKPQYTEGAHHIRFTDEDKSKIGDDQTAIIIMFRDFKLSPSFIGKKPSQIFLVVDFLEHKSMTTKFVDPNDESFDSSIFFVCKNDFILRAYLEKSAVPVQLCRSRDDQVTEAGQTELNLLPFLDNCLEFSSTVKIWNETGKAVGKVTFEAALYSPLQQQ</sequence>
<dbReference type="GO" id="GO:1905515">
    <property type="term" value="P:non-motile cilium assembly"/>
    <property type="evidence" value="ECO:0007669"/>
    <property type="project" value="TreeGrafter"/>
</dbReference>
<dbReference type="Pfam" id="PF11618">
    <property type="entry name" value="C2-C2_1"/>
    <property type="match status" value="1"/>
</dbReference>
<dbReference type="InterPro" id="IPR035892">
    <property type="entry name" value="C2_domain_sf"/>
</dbReference>
<keyword evidence="3 6" id="KW-0175">Coiled coil</keyword>
<dbReference type="PANTHER" id="PTHR14240">
    <property type="entry name" value="RETINITIS PIGMENTOSA GTPASE REGULATOR-INTERACTING PROTEIN"/>
    <property type="match status" value="1"/>
</dbReference>
<feature type="coiled-coil region" evidence="6">
    <location>
        <begin position="412"/>
        <end position="467"/>
    </location>
</feature>
<dbReference type="RefSeq" id="XP_068360357.1">
    <property type="nucleotide sequence ID" value="XM_068490072.1"/>
</dbReference>
<proteinExistence type="inferred from homology"/>
<dbReference type="GO" id="GO:0005856">
    <property type="term" value="C:cytoskeleton"/>
    <property type="evidence" value="ECO:0007669"/>
    <property type="project" value="UniProtKB-ARBA"/>
</dbReference>
<dbReference type="PANTHER" id="PTHR14240:SF1">
    <property type="entry name" value="PROTEIN FANTOM-RELATED"/>
    <property type="match status" value="1"/>
</dbReference>
<keyword evidence="5" id="KW-0966">Cell projection</keyword>
<dbReference type="AlphaFoldDB" id="A0A1J4KCP2"/>
<reference evidence="9" key="1">
    <citation type="submission" date="2016-10" db="EMBL/GenBank/DDBJ databases">
        <authorList>
            <person name="Benchimol M."/>
            <person name="Almeida L.G."/>
            <person name="Vasconcelos A.T."/>
            <person name="Perreira-Neves A."/>
            <person name="Rosa I.A."/>
            <person name="Tasca T."/>
            <person name="Bogo M.R."/>
            <person name="de Souza W."/>
        </authorList>
    </citation>
    <scope>NUCLEOTIDE SEQUENCE [LARGE SCALE GENOMIC DNA]</scope>
    <source>
        <strain evidence="9">K</strain>
    </source>
</reference>
<evidence type="ECO:0000256" key="2">
    <source>
        <dbReference type="ARBA" id="ARBA00006042"/>
    </source>
</evidence>
<dbReference type="GO" id="GO:0035869">
    <property type="term" value="C:ciliary transition zone"/>
    <property type="evidence" value="ECO:0007669"/>
    <property type="project" value="TreeGrafter"/>
</dbReference>
<evidence type="ECO:0000313" key="10">
    <source>
        <dbReference type="Proteomes" id="UP000179807"/>
    </source>
</evidence>